<organism evidence="4 5">
    <name type="scientific">Rossellomorea vietnamensis</name>
    <dbReference type="NCBI Taxonomy" id="218284"/>
    <lineage>
        <taxon>Bacteria</taxon>
        <taxon>Bacillati</taxon>
        <taxon>Bacillota</taxon>
        <taxon>Bacilli</taxon>
        <taxon>Bacillales</taxon>
        <taxon>Bacillaceae</taxon>
        <taxon>Rossellomorea</taxon>
    </lineage>
</organism>
<evidence type="ECO:0000313" key="5">
    <source>
        <dbReference type="Proteomes" id="UP000322267"/>
    </source>
</evidence>
<dbReference type="CDD" id="cd04301">
    <property type="entry name" value="NAT_SF"/>
    <property type="match status" value="1"/>
</dbReference>
<dbReference type="GO" id="GO:0008080">
    <property type="term" value="F:N-acetyltransferase activity"/>
    <property type="evidence" value="ECO:0007669"/>
    <property type="project" value="TreeGrafter"/>
</dbReference>
<dbReference type="PANTHER" id="PTHR10545:SF29">
    <property type="entry name" value="GH14572P-RELATED"/>
    <property type="match status" value="1"/>
</dbReference>
<dbReference type="InterPro" id="IPR051016">
    <property type="entry name" value="Diverse_Substrate_AcTransf"/>
</dbReference>
<keyword evidence="2" id="KW-0012">Acyltransferase</keyword>
<keyword evidence="1 4" id="KW-0808">Transferase</keyword>
<feature type="domain" description="N-acetyltransferase" evidence="3">
    <location>
        <begin position="3"/>
        <end position="158"/>
    </location>
</feature>
<dbReference type="AlphaFoldDB" id="A0A5D4NGP6"/>
<name>A0A5D4NGP6_9BACI</name>
<dbReference type="Gene3D" id="3.40.630.30">
    <property type="match status" value="1"/>
</dbReference>
<dbReference type="InterPro" id="IPR000182">
    <property type="entry name" value="GNAT_dom"/>
</dbReference>
<dbReference type="PROSITE" id="PS51186">
    <property type="entry name" value="GNAT"/>
    <property type="match status" value="1"/>
</dbReference>
<dbReference type="EMBL" id="VTEI01000031">
    <property type="protein sequence ID" value="TYS12701.1"/>
    <property type="molecule type" value="Genomic_DNA"/>
</dbReference>
<comment type="caution">
    <text evidence="4">The sequence shown here is derived from an EMBL/GenBank/DDBJ whole genome shotgun (WGS) entry which is preliminary data.</text>
</comment>
<accession>A0A5D4NGP6</accession>
<proteinExistence type="predicted"/>
<dbReference type="SUPFAM" id="SSF55729">
    <property type="entry name" value="Acyl-CoA N-acyltransferases (Nat)"/>
    <property type="match status" value="1"/>
</dbReference>
<evidence type="ECO:0000313" key="4">
    <source>
        <dbReference type="EMBL" id="TYS12701.1"/>
    </source>
</evidence>
<dbReference type="RefSeq" id="WP_148942406.1">
    <property type="nucleotide sequence ID" value="NZ_VTEI01000031.1"/>
</dbReference>
<gene>
    <name evidence="4" type="ORF">FZC78_23080</name>
</gene>
<dbReference type="InterPro" id="IPR016181">
    <property type="entry name" value="Acyl_CoA_acyltransferase"/>
</dbReference>
<dbReference type="PANTHER" id="PTHR10545">
    <property type="entry name" value="DIAMINE N-ACETYLTRANSFERASE"/>
    <property type="match status" value="1"/>
</dbReference>
<reference evidence="4 5" key="1">
    <citation type="submission" date="2019-08" db="EMBL/GenBank/DDBJ databases">
        <title>Bacillus genomes from the desert of Cuatro Cienegas, Coahuila.</title>
        <authorList>
            <person name="Olmedo-Alvarez G."/>
        </authorList>
    </citation>
    <scope>NUCLEOTIDE SEQUENCE [LARGE SCALE GENOMIC DNA]</scope>
    <source>
        <strain evidence="4 5">CH34_1T</strain>
    </source>
</reference>
<protein>
    <submittedName>
        <fullName evidence="4">GNAT family N-acetyltransferase</fullName>
    </submittedName>
</protein>
<evidence type="ECO:0000256" key="2">
    <source>
        <dbReference type="ARBA" id="ARBA00023315"/>
    </source>
</evidence>
<evidence type="ECO:0000259" key="3">
    <source>
        <dbReference type="PROSITE" id="PS51186"/>
    </source>
</evidence>
<dbReference type="Proteomes" id="UP000322267">
    <property type="component" value="Unassembled WGS sequence"/>
</dbReference>
<dbReference type="Pfam" id="PF00583">
    <property type="entry name" value="Acetyltransf_1"/>
    <property type="match status" value="1"/>
</dbReference>
<dbReference type="OrthoDB" id="9805924at2"/>
<sequence length="158" mass="18310">MEYIVREAGINDFLKLQPLHKEVHDLHAGARPDKYKEAEETLDQTYYQELISSPEAKIFTIEEKGEIVAFTILKKTWPPRWNTKVQAPVVFMEDLGVKGTYRRKGLARLLFEKAVEFTKDCGAGSLELGVWEFNRSAIDFYEKMGMTTQARKMEMKID</sequence>
<evidence type="ECO:0000256" key="1">
    <source>
        <dbReference type="ARBA" id="ARBA00022679"/>
    </source>
</evidence>